<name>Q5C1U9_SCHJA</name>
<dbReference type="PANTHER" id="PTHR12896:SF1">
    <property type="entry name" value="ELONGATOR COMPLEX PROTEIN 4"/>
    <property type="match status" value="1"/>
</dbReference>
<comment type="subcellular location">
    <subcellularLocation>
        <location evidence="2">Cytoplasm</location>
    </subcellularLocation>
    <subcellularLocation>
        <location evidence="1">Nucleus</location>
    </subcellularLocation>
</comment>
<dbReference type="GO" id="GO:0005737">
    <property type="term" value="C:cytoplasm"/>
    <property type="evidence" value="ECO:0007669"/>
    <property type="project" value="UniProtKB-SubCell"/>
</dbReference>
<reference evidence="9" key="1">
    <citation type="submission" date="2005-03" db="EMBL/GenBank/DDBJ databases">
        <authorList>
            <person name="Han Z."/>
        </authorList>
    </citation>
    <scope>NUCLEOTIDE SEQUENCE</scope>
</reference>
<evidence type="ECO:0000256" key="8">
    <source>
        <dbReference type="ARBA" id="ARBA00023242"/>
    </source>
</evidence>
<dbReference type="PANTHER" id="PTHR12896">
    <property type="entry name" value="PAX6 NEIGHBOR PROTEIN PAXNEB"/>
    <property type="match status" value="1"/>
</dbReference>
<protein>
    <recommendedName>
        <fullName evidence="5">Elongator complex protein 4</fullName>
    </recommendedName>
</protein>
<dbReference type="GO" id="GO:0033588">
    <property type="term" value="C:elongator holoenzyme complex"/>
    <property type="evidence" value="ECO:0007669"/>
    <property type="project" value="InterPro"/>
</dbReference>
<keyword evidence="8" id="KW-0539">Nucleus</keyword>
<evidence type="ECO:0000256" key="4">
    <source>
        <dbReference type="ARBA" id="ARBA00007573"/>
    </source>
</evidence>
<organism evidence="9">
    <name type="scientific">Schistosoma japonicum</name>
    <name type="common">Blood fluke</name>
    <dbReference type="NCBI Taxonomy" id="6182"/>
    <lineage>
        <taxon>Eukaryota</taxon>
        <taxon>Metazoa</taxon>
        <taxon>Spiralia</taxon>
        <taxon>Lophotrochozoa</taxon>
        <taxon>Platyhelminthes</taxon>
        <taxon>Trematoda</taxon>
        <taxon>Digenea</taxon>
        <taxon>Strigeidida</taxon>
        <taxon>Schistosomatoidea</taxon>
        <taxon>Schistosomatidae</taxon>
        <taxon>Schistosoma</taxon>
    </lineage>
</organism>
<dbReference type="AlphaFoldDB" id="Q5C1U9"/>
<dbReference type="Pfam" id="PF05625">
    <property type="entry name" value="PAXNEB"/>
    <property type="match status" value="1"/>
</dbReference>
<sequence length="90" mass="10104">MNGVKRSFKLSTFLISTGIPSFDELLAEGILSGHSVFYGATETLDRLLRKLPDNITPVDEVNEETTDLKIAWRYQNVSNTKVSIFVLIPM</sequence>
<keyword evidence="6" id="KW-0963">Cytoplasm</keyword>
<dbReference type="GO" id="GO:0008023">
    <property type="term" value="C:transcription elongation factor complex"/>
    <property type="evidence" value="ECO:0007669"/>
    <property type="project" value="TreeGrafter"/>
</dbReference>
<dbReference type="EMBL" id="AY810487">
    <property type="protein sequence ID" value="AAX26376.1"/>
    <property type="molecule type" value="mRNA"/>
</dbReference>
<accession>Q5C1U9</accession>
<comment type="similarity">
    <text evidence="4">Belongs to the ELP4 family.</text>
</comment>
<evidence type="ECO:0000256" key="2">
    <source>
        <dbReference type="ARBA" id="ARBA00004496"/>
    </source>
</evidence>
<evidence type="ECO:0000256" key="3">
    <source>
        <dbReference type="ARBA" id="ARBA00005043"/>
    </source>
</evidence>
<proteinExistence type="evidence at transcript level"/>
<evidence type="ECO:0000256" key="7">
    <source>
        <dbReference type="ARBA" id="ARBA00022694"/>
    </source>
</evidence>
<dbReference type="InterPro" id="IPR027417">
    <property type="entry name" value="P-loop_NTPase"/>
</dbReference>
<dbReference type="GO" id="GO:0002098">
    <property type="term" value="P:tRNA wobble uridine modification"/>
    <property type="evidence" value="ECO:0007669"/>
    <property type="project" value="InterPro"/>
</dbReference>
<dbReference type="Gene3D" id="3.40.50.300">
    <property type="entry name" value="P-loop containing nucleotide triphosphate hydrolases"/>
    <property type="match status" value="1"/>
</dbReference>
<evidence type="ECO:0000256" key="6">
    <source>
        <dbReference type="ARBA" id="ARBA00022490"/>
    </source>
</evidence>
<evidence type="ECO:0000313" key="9">
    <source>
        <dbReference type="EMBL" id="AAX26376.1"/>
    </source>
</evidence>
<comment type="pathway">
    <text evidence="3">tRNA modification; 5-methoxycarbonylmethyl-2-thiouridine-tRNA biosynthesis.</text>
</comment>
<dbReference type="InterPro" id="IPR008728">
    <property type="entry name" value="Elongator_complex_protein_4"/>
</dbReference>
<keyword evidence="7" id="KW-0819">tRNA processing</keyword>
<evidence type="ECO:0000256" key="5">
    <source>
        <dbReference type="ARBA" id="ARBA00020265"/>
    </source>
</evidence>
<dbReference type="UniPathway" id="UPA00988"/>
<evidence type="ECO:0000256" key="1">
    <source>
        <dbReference type="ARBA" id="ARBA00004123"/>
    </source>
</evidence>
<reference evidence="9" key="2">
    <citation type="journal article" date="2006" name="PLoS Pathog.">
        <title>New perspectives on host-parasite interplay by comparative transcriptomic and proteomic analyses of Schistosoma japonicum.</title>
        <authorList>
            <person name="Liu F."/>
            <person name="Lu J."/>
            <person name="Hu W."/>
            <person name="Wang S.Y."/>
            <person name="Cui S.J."/>
            <person name="Chi M."/>
            <person name="Yan Q."/>
            <person name="Wang X.R."/>
            <person name="Song H.D."/>
            <person name="Xu X.N."/>
            <person name="Wang J.J."/>
            <person name="Zhang X.L."/>
            <person name="Zhang X."/>
            <person name="Wang Z.Q."/>
            <person name="Xue C.L."/>
            <person name="Brindley P.J."/>
            <person name="McManus D.P."/>
            <person name="Yang P.Y."/>
            <person name="Feng Z."/>
            <person name="Chen Z."/>
            <person name="Han Z.G."/>
        </authorList>
    </citation>
    <scope>NUCLEOTIDE SEQUENCE</scope>
</reference>